<dbReference type="InterPro" id="IPR002052">
    <property type="entry name" value="DNA_methylase_N6_adenine_CS"/>
</dbReference>
<evidence type="ECO:0000256" key="2">
    <source>
        <dbReference type="ARBA" id="ARBA00022679"/>
    </source>
</evidence>
<reference evidence="6" key="1">
    <citation type="submission" date="2019-10" db="EMBL/GenBank/DDBJ databases">
        <title>Metagenomic sequencing of thiosulfate-disproportionating enrichment culture.</title>
        <authorList>
            <person name="Umezawa K."/>
            <person name="Kojima H."/>
            <person name="Fukui M."/>
        </authorList>
    </citation>
    <scope>NUCLEOTIDE SEQUENCE</scope>
    <source>
        <strain evidence="6">45J</strain>
    </source>
</reference>
<dbReference type="Pfam" id="PF13847">
    <property type="entry name" value="Methyltransf_31"/>
    <property type="match status" value="1"/>
</dbReference>
<protein>
    <submittedName>
        <fullName evidence="6">Protein-(Glutamine-N5) methyltransferase, release factor-specific</fullName>
    </submittedName>
</protein>
<dbReference type="InterPro" id="IPR004556">
    <property type="entry name" value="HemK-like"/>
</dbReference>
<dbReference type="InterPro" id="IPR019874">
    <property type="entry name" value="RF_methyltr_PrmC"/>
</dbReference>
<dbReference type="CDD" id="cd02440">
    <property type="entry name" value="AdoMet_MTases"/>
    <property type="match status" value="1"/>
</dbReference>
<dbReference type="GO" id="GO:0102559">
    <property type="term" value="F:peptide chain release factor N(5)-glutamine methyltransferase activity"/>
    <property type="evidence" value="ECO:0007669"/>
    <property type="project" value="UniProtKB-EC"/>
</dbReference>
<keyword evidence="2 6" id="KW-0808">Transferase</keyword>
<dbReference type="PROSITE" id="PS00092">
    <property type="entry name" value="N6_MTASE"/>
    <property type="match status" value="1"/>
</dbReference>
<evidence type="ECO:0000313" key="6">
    <source>
        <dbReference type="EMBL" id="GER93605.1"/>
    </source>
</evidence>
<accession>A0A5J4L033</accession>
<keyword evidence="1 6" id="KW-0489">Methyltransferase</keyword>
<proteinExistence type="inferred from homology"/>
<feature type="domain" description="Release factor glutamine methyltransferase N-terminal" evidence="5">
    <location>
        <begin position="7"/>
        <end position="74"/>
    </location>
</feature>
<dbReference type="GO" id="GO:0003676">
    <property type="term" value="F:nucleic acid binding"/>
    <property type="evidence" value="ECO:0007669"/>
    <property type="project" value="InterPro"/>
</dbReference>
<evidence type="ECO:0000259" key="4">
    <source>
        <dbReference type="Pfam" id="PF13847"/>
    </source>
</evidence>
<dbReference type="SUPFAM" id="SSF53335">
    <property type="entry name" value="S-adenosyl-L-methionine-dependent methyltransferases"/>
    <property type="match status" value="1"/>
</dbReference>
<dbReference type="Gene3D" id="1.10.8.10">
    <property type="entry name" value="DNA helicase RuvA subunit, C-terminal domain"/>
    <property type="match status" value="1"/>
</dbReference>
<dbReference type="NCBIfam" id="TIGR03534">
    <property type="entry name" value="RF_mod_PrmC"/>
    <property type="match status" value="1"/>
</dbReference>
<keyword evidence="3" id="KW-0949">S-adenosyl-L-methionine</keyword>
<organism evidence="6">
    <name type="scientific">hot springs metagenome</name>
    <dbReference type="NCBI Taxonomy" id="433727"/>
    <lineage>
        <taxon>unclassified sequences</taxon>
        <taxon>metagenomes</taxon>
        <taxon>ecological metagenomes</taxon>
    </lineage>
</organism>
<dbReference type="NCBIfam" id="TIGR00536">
    <property type="entry name" value="hemK_fam"/>
    <property type="match status" value="1"/>
</dbReference>
<dbReference type="Pfam" id="PF17827">
    <property type="entry name" value="PrmC_N"/>
    <property type="match status" value="1"/>
</dbReference>
<dbReference type="FunFam" id="3.40.50.150:FF:000053">
    <property type="entry name" value="Release factor glutamine methyltransferase"/>
    <property type="match status" value="1"/>
</dbReference>
<evidence type="ECO:0000256" key="3">
    <source>
        <dbReference type="ARBA" id="ARBA00022691"/>
    </source>
</evidence>
<dbReference type="InterPro" id="IPR040758">
    <property type="entry name" value="PrmC_N"/>
</dbReference>
<gene>
    <name evidence="6" type="ORF">A45J_1353</name>
</gene>
<dbReference type="InterPro" id="IPR050320">
    <property type="entry name" value="N5-glutamine_MTase"/>
</dbReference>
<feature type="domain" description="Methyltransferase" evidence="4">
    <location>
        <begin position="116"/>
        <end position="247"/>
    </location>
</feature>
<name>A0A5J4L033_9ZZZZ</name>
<comment type="caution">
    <text evidence="6">The sequence shown here is derived from an EMBL/GenBank/DDBJ whole genome shotgun (WGS) entry which is preliminary data.</text>
</comment>
<dbReference type="InterPro" id="IPR029063">
    <property type="entry name" value="SAM-dependent_MTases_sf"/>
</dbReference>
<dbReference type="EMBL" id="BLAB01000001">
    <property type="protein sequence ID" value="GER93605.1"/>
    <property type="molecule type" value="Genomic_DNA"/>
</dbReference>
<sequence>MNAINKLKEISAFLGSKGIEDAVKDAEILITETLHISKSKLYSGDLEISEATSKQIDALTSRLAGGEPLQYIIGHVNFYGLKINVGRGVLIPRPETELLVEEAIKQLKEFMTFTPKFTVLDLCTGSGCIAITLAKHFPDADVYGIDKSNTAIEYAVRNAVENNIKNVHFIKGDLFKPVDNMVFDCIVSNPPYIKTDDIQSLQKEIKDYEPIDALDGGADGLDFYRMILKNAPKFLKENGIIILEIGYNQADDVKNIAMNANFRNVIFIKDYSGVKRIFIGRKK</sequence>
<dbReference type="PANTHER" id="PTHR18895">
    <property type="entry name" value="HEMK METHYLTRANSFERASE"/>
    <property type="match status" value="1"/>
</dbReference>
<dbReference type="AlphaFoldDB" id="A0A5J4L033"/>
<dbReference type="InterPro" id="IPR025714">
    <property type="entry name" value="Methyltranfer_dom"/>
</dbReference>
<dbReference type="GO" id="GO:0032259">
    <property type="term" value="P:methylation"/>
    <property type="evidence" value="ECO:0007669"/>
    <property type="project" value="UniProtKB-KW"/>
</dbReference>
<evidence type="ECO:0000259" key="5">
    <source>
        <dbReference type="Pfam" id="PF17827"/>
    </source>
</evidence>
<dbReference type="Gene3D" id="3.40.50.150">
    <property type="entry name" value="Vaccinia Virus protein VP39"/>
    <property type="match status" value="1"/>
</dbReference>
<dbReference type="HAMAP" id="MF_02126">
    <property type="entry name" value="RF_methyltr_PrmC"/>
    <property type="match status" value="1"/>
</dbReference>
<dbReference type="PANTHER" id="PTHR18895:SF74">
    <property type="entry name" value="MTRF1L RELEASE FACTOR GLUTAMINE METHYLTRANSFERASE"/>
    <property type="match status" value="1"/>
</dbReference>
<evidence type="ECO:0000256" key="1">
    <source>
        <dbReference type="ARBA" id="ARBA00022603"/>
    </source>
</evidence>